<dbReference type="EMBL" id="CM044702">
    <property type="protein sequence ID" value="KAI5678883.1"/>
    <property type="molecule type" value="Genomic_DNA"/>
</dbReference>
<dbReference type="Proteomes" id="UP001060085">
    <property type="component" value="Linkage Group LG02"/>
</dbReference>
<reference evidence="2" key="1">
    <citation type="journal article" date="2023" name="Nat. Plants">
        <title>Single-cell RNA sequencing provides a high-resolution roadmap for understanding the multicellular compartmentation of specialized metabolism.</title>
        <authorList>
            <person name="Sun S."/>
            <person name="Shen X."/>
            <person name="Li Y."/>
            <person name="Li Y."/>
            <person name="Wang S."/>
            <person name="Li R."/>
            <person name="Zhang H."/>
            <person name="Shen G."/>
            <person name="Guo B."/>
            <person name="Wei J."/>
            <person name="Xu J."/>
            <person name="St-Pierre B."/>
            <person name="Chen S."/>
            <person name="Sun C."/>
        </authorList>
    </citation>
    <scope>NUCLEOTIDE SEQUENCE [LARGE SCALE GENOMIC DNA]</scope>
</reference>
<comment type="caution">
    <text evidence="1">The sequence shown here is derived from an EMBL/GenBank/DDBJ whole genome shotgun (WGS) entry which is preliminary data.</text>
</comment>
<sequence>MKIKKILKQRPKRRPEGRGRYLSGAVVLESRKLQATAESIKGKTKEDNKMRRKFSSKVSYYFLLYREGGRRSLFCSSSFSTKVSHYHDLAPPASRFLCLKTLCNTLKSDSPSVPTSILSSSVPQRCFSSSLSQLNSAEIPPSCDTVEEVEPIDSWEEEDDETEPEIGDGGDGGGVVLQNCAWGERALSIAHQLILQFGDEMKLYAFKTSPRGYIYVRLDKLSNEYGCPSMEEIESFSRQYKAKLDEAGAKGDIPEDLALEVSSPGAERLLKVPDDLDRFKDMIMRVSYVENLDTRCPVKDGVFLLESVEAESGCCVWKLADVKENRDPLAKGRPLSRQQKDWRLRLPYEMFKKVTLYLDY</sequence>
<name>A0ACC0C2A4_CATRO</name>
<keyword evidence="2" id="KW-1185">Reference proteome</keyword>
<gene>
    <name evidence="1" type="ORF">M9H77_09833</name>
</gene>
<evidence type="ECO:0000313" key="1">
    <source>
        <dbReference type="EMBL" id="KAI5678883.1"/>
    </source>
</evidence>
<organism evidence="1 2">
    <name type="scientific">Catharanthus roseus</name>
    <name type="common">Madagascar periwinkle</name>
    <name type="synonym">Vinca rosea</name>
    <dbReference type="NCBI Taxonomy" id="4058"/>
    <lineage>
        <taxon>Eukaryota</taxon>
        <taxon>Viridiplantae</taxon>
        <taxon>Streptophyta</taxon>
        <taxon>Embryophyta</taxon>
        <taxon>Tracheophyta</taxon>
        <taxon>Spermatophyta</taxon>
        <taxon>Magnoliopsida</taxon>
        <taxon>eudicotyledons</taxon>
        <taxon>Gunneridae</taxon>
        <taxon>Pentapetalae</taxon>
        <taxon>asterids</taxon>
        <taxon>lamiids</taxon>
        <taxon>Gentianales</taxon>
        <taxon>Apocynaceae</taxon>
        <taxon>Rauvolfioideae</taxon>
        <taxon>Vinceae</taxon>
        <taxon>Catharanthinae</taxon>
        <taxon>Catharanthus</taxon>
    </lineage>
</organism>
<accession>A0ACC0C2A4</accession>
<proteinExistence type="predicted"/>
<evidence type="ECO:0000313" key="2">
    <source>
        <dbReference type="Proteomes" id="UP001060085"/>
    </source>
</evidence>
<protein>
    <submittedName>
        <fullName evidence="1">Uncharacterized protein</fullName>
    </submittedName>
</protein>